<protein>
    <submittedName>
        <fullName evidence="1">Uncharacterized protein</fullName>
    </submittedName>
</protein>
<accession>A0ABS7TT86</accession>
<sequence>MSKETCPEAHDVLGDLEWIPADVRLAALFDLGDPGVDDAAAELARATATTPGMPVVAALGLGFVGTQLQILRRHLADAALTPRELLLLHGPGGDVVWVLRVRCDLGVLQAALARAWGVTSRATAAGPIAEPDPARGFPHDLVFLADDRLALVPAGAGGKLRRWLEGQARPPELGAGRRAEIPGEALTRLEAAPIRVVLGGRGLLAGDAPAAPRTLRAWPDRVALDAAPAG</sequence>
<proteinExistence type="predicted"/>
<keyword evidence="2" id="KW-1185">Reference proteome</keyword>
<dbReference type="Proteomes" id="UP001139031">
    <property type="component" value="Unassembled WGS sequence"/>
</dbReference>
<organism evidence="1 2">
    <name type="scientific">Nannocystis pusilla</name>
    <dbReference type="NCBI Taxonomy" id="889268"/>
    <lineage>
        <taxon>Bacteria</taxon>
        <taxon>Pseudomonadati</taxon>
        <taxon>Myxococcota</taxon>
        <taxon>Polyangia</taxon>
        <taxon>Nannocystales</taxon>
        <taxon>Nannocystaceae</taxon>
        <taxon>Nannocystis</taxon>
    </lineage>
</organism>
<evidence type="ECO:0000313" key="2">
    <source>
        <dbReference type="Proteomes" id="UP001139031"/>
    </source>
</evidence>
<dbReference type="RefSeq" id="WP_224193036.1">
    <property type="nucleotide sequence ID" value="NZ_JAIRAU010000025.1"/>
</dbReference>
<gene>
    <name evidence="1" type="ORF">K7C98_18665</name>
</gene>
<comment type="caution">
    <text evidence="1">The sequence shown here is derived from an EMBL/GenBank/DDBJ whole genome shotgun (WGS) entry which is preliminary data.</text>
</comment>
<evidence type="ECO:0000313" key="1">
    <source>
        <dbReference type="EMBL" id="MBZ5711271.1"/>
    </source>
</evidence>
<dbReference type="EMBL" id="JAIRAU010000025">
    <property type="protein sequence ID" value="MBZ5711271.1"/>
    <property type="molecule type" value="Genomic_DNA"/>
</dbReference>
<name>A0ABS7TT86_9BACT</name>
<reference evidence="1" key="1">
    <citation type="submission" date="2021-08" db="EMBL/GenBank/DDBJ databases">
        <authorList>
            <person name="Stevens D.C."/>
        </authorList>
    </citation>
    <scope>NUCLEOTIDE SEQUENCE</scope>
    <source>
        <strain evidence="1">DSM 53165</strain>
    </source>
</reference>